<dbReference type="Gene3D" id="3.40.50.300">
    <property type="entry name" value="P-loop containing nucleotide triphosphate hydrolases"/>
    <property type="match status" value="1"/>
</dbReference>
<dbReference type="InterPro" id="IPR015854">
    <property type="entry name" value="ABC_transpr_LolD-like"/>
</dbReference>
<reference evidence="5" key="2">
    <citation type="journal article" date="2011" name="J. Bacteriol.">
        <title>Long-chain N-acyl amino acid synthases are linked to the putative PEP-CTERM/exosortase protein-sorting system in Gram-negative bacteria.</title>
        <authorList>
            <person name="Craig J.W."/>
            <person name="Cherry M.A."/>
            <person name="Brady S.F."/>
        </authorList>
    </citation>
    <scope>NUCLEOTIDE SEQUENCE</scope>
</reference>
<feature type="domain" description="ABC transporter" evidence="4">
    <location>
        <begin position="2"/>
        <end position="234"/>
    </location>
</feature>
<dbReference type="PROSITE" id="PS50893">
    <property type="entry name" value="ABC_TRANSPORTER_2"/>
    <property type="match status" value="1"/>
</dbReference>
<dbReference type="InterPro" id="IPR003593">
    <property type="entry name" value="AAA+_ATPase"/>
</dbReference>
<sequence length="234" mass="24995">MLEARDLKKQFRSGADEQILFEHLNFSAREGEFVVITGRSGSGKSTLLYLLGLLDTPNAGTVSVDGVVGSSLSRHARADLRLLRFGYVFQDYGLMPDLSALDNVMLPLIMRGLSTETARDAALASLTRVGLGDRSSYSPSALSGGQQQRVSIARAIAHNPSYILADEPTANLDSANALQILQMFGTIHQAGTTIVMVTHEKESIALASRILNLEGGRLLESALAQSPSALPGDL</sequence>
<proteinExistence type="predicted"/>
<dbReference type="FunFam" id="3.40.50.300:FF:000032">
    <property type="entry name" value="Export ABC transporter ATP-binding protein"/>
    <property type="match status" value="1"/>
</dbReference>
<dbReference type="Pfam" id="PF00005">
    <property type="entry name" value="ABC_tran"/>
    <property type="match status" value="1"/>
</dbReference>
<keyword evidence="3 5" id="KW-0067">ATP-binding</keyword>
<evidence type="ECO:0000313" key="5">
    <source>
        <dbReference type="EMBL" id="AAM97297.1"/>
    </source>
</evidence>
<dbReference type="GO" id="GO:0098796">
    <property type="term" value="C:membrane protein complex"/>
    <property type="evidence" value="ECO:0007669"/>
    <property type="project" value="UniProtKB-ARBA"/>
</dbReference>
<dbReference type="AlphaFoldDB" id="Q8KP06"/>
<name>Q8KP06_9BACT</name>
<dbReference type="GO" id="GO:0016887">
    <property type="term" value="F:ATP hydrolysis activity"/>
    <property type="evidence" value="ECO:0007669"/>
    <property type="project" value="InterPro"/>
</dbReference>
<dbReference type="GO" id="GO:0022857">
    <property type="term" value="F:transmembrane transporter activity"/>
    <property type="evidence" value="ECO:0007669"/>
    <property type="project" value="UniProtKB-ARBA"/>
</dbReference>
<accession>Q8KP06</accession>
<dbReference type="InterPro" id="IPR017871">
    <property type="entry name" value="ABC_transporter-like_CS"/>
</dbReference>
<evidence type="ECO:0000256" key="2">
    <source>
        <dbReference type="ARBA" id="ARBA00022741"/>
    </source>
</evidence>
<dbReference type="InterPro" id="IPR017911">
    <property type="entry name" value="MacB-like_ATP-bd"/>
</dbReference>
<dbReference type="GO" id="GO:0005886">
    <property type="term" value="C:plasma membrane"/>
    <property type="evidence" value="ECO:0007669"/>
    <property type="project" value="TreeGrafter"/>
</dbReference>
<dbReference type="InterPro" id="IPR003439">
    <property type="entry name" value="ABC_transporter-like_ATP-bd"/>
</dbReference>
<evidence type="ECO:0000256" key="3">
    <source>
        <dbReference type="ARBA" id="ARBA00022840"/>
    </source>
</evidence>
<dbReference type="PANTHER" id="PTHR24220">
    <property type="entry name" value="IMPORT ATP-BINDING PROTEIN"/>
    <property type="match status" value="1"/>
</dbReference>
<reference evidence="5" key="1">
    <citation type="journal article" date="2002" name="J. Am. Chem. Soc.">
        <title>New natural product families from an environmental DNA (eDNA) gene cluster.</title>
        <authorList>
            <person name="Brady S.F."/>
            <person name="Chao C.J."/>
            <person name="Clardy J."/>
        </authorList>
    </citation>
    <scope>NUCLEOTIDE SEQUENCE</scope>
</reference>
<keyword evidence="5" id="KW-0449">Lipoprotein</keyword>
<keyword evidence="2" id="KW-0547">Nucleotide-binding</keyword>
<dbReference type="PROSITE" id="PS00211">
    <property type="entry name" value="ABC_TRANSPORTER_1"/>
    <property type="match status" value="1"/>
</dbReference>
<keyword evidence="1" id="KW-0813">Transport</keyword>
<dbReference type="InterPro" id="IPR027417">
    <property type="entry name" value="P-loop_NTPase"/>
</dbReference>
<dbReference type="EMBL" id="JF429413">
    <property type="protein sequence ID" value="AAM97297.1"/>
    <property type="molecule type" value="Genomic_DNA"/>
</dbReference>
<evidence type="ECO:0000259" key="4">
    <source>
        <dbReference type="PROSITE" id="PS50893"/>
    </source>
</evidence>
<evidence type="ECO:0000256" key="1">
    <source>
        <dbReference type="ARBA" id="ARBA00022448"/>
    </source>
</evidence>
<organism evidence="5">
    <name type="scientific">uncultured bacterium CSLC2</name>
    <dbReference type="NCBI Taxonomy" id="1091571"/>
    <lineage>
        <taxon>Bacteria</taxon>
        <taxon>environmental samples</taxon>
    </lineage>
</organism>
<dbReference type="CDD" id="cd03255">
    <property type="entry name" value="ABC_MJ0796_LolCDE_FtsE"/>
    <property type="match status" value="1"/>
</dbReference>
<dbReference type="SMART" id="SM00382">
    <property type="entry name" value="AAA"/>
    <property type="match status" value="1"/>
</dbReference>
<dbReference type="GO" id="GO:0005524">
    <property type="term" value="F:ATP binding"/>
    <property type="evidence" value="ECO:0007669"/>
    <property type="project" value="UniProtKB-KW"/>
</dbReference>
<dbReference type="SUPFAM" id="SSF52540">
    <property type="entry name" value="P-loop containing nucleoside triphosphate hydrolases"/>
    <property type="match status" value="1"/>
</dbReference>
<protein>
    <submittedName>
        <fullName evidence="5">Lipoprotein releasing system ATP-binding protein LolD</fullName>
    </submittedName>
</protein>